<dbReference type="GO" id="GO:0005524">
    <property type="term" value="F:ATP binding"/>
    <property type="evidence" value="ECO:0007669"/>
    <property type="project" value="UniProtKB-KW"/>
</dbReference>
<dbReference type="PANTHER" id="PTHR22942:SF30">
    <property type="entry name" value="MEIOTIC RECOMBINATION PROTEIN DMC1_LIM15 HOMOLOG"/>
    <property type="match status" value="1"/>
</dbReference>
<dbReference type="InterPro" id="IPR020588">
    <property type="entry name" value="RecA_ATP-bd"/>
</dbReference>
<dbReference type="PROSITE" id="PS50162">
    <property type="entry name" value="RECA_2"/>
    <property type="match status" value="1"/>
</dbReference>
<proteinExistence type="predicted"/>
<dbReference type="EMBL" id="LAZR01029663">
    <property type="protein sequence ID" value="KKL58906.1"/>
    <property type="molecule type" value="Genomic_DNA"/>
</dbReference>
<dbReference type="Gene3D" id="1.10.150.20">
    <property type="entry name" value="5' to 3' exonuclease, C-terminal subdomain"/>
    <property type="match status" value="1"/>
</dbReference>
<dbReference type="SUPFAM" id="SSF52540">
    <property type="entry name" value="P-loop containing nucleoside triphosphate hydrolases"/>
    <property type="match status" value="1"/>
</dbReference>
<dbReference type="GO" id="GO:0003677">
    <property type="term" value="F:DNA binding"/>
    <property type="evidence" value="ECO:0007669"/>
    <property type="project" value="InterPro"/>
</dbReference>
<keyword evidence="1" id="KW-0547">Nucleotide-binding</keyword>
<dbReference type="InterPro" id="IPR027417">
    <property type="entry name" value="P-loop_NTPase"/>
</dbReference>
<dbReference type="Gene3D" id="3.40.50.300">
    <property type="entry name" value="P-loop containing nucleotide triphosphate hydrolases"/>
    <property type="match status" value="1"/>
</dbReference>
<dbReference type="GO" id="GO:0006281">
    <property type="term" value="P:DNA repair"/>
    <property type="evidence" value="ECO:0007669"/>
    <property type="project" value="InterPro"/>
</dbReference>
<comment type="caution">
    <text evidence="4">The sequence shown here is derived from an EMBL/GenBank/DDBJ whole genome shotgun (WGS) entry which is preliminary data.</text>
</comment>
<evidence type="ECO:0000313" key="4">
    <source>
        <dbReference type="EMBL" id="KKL58906.1"/>
    </source>
</evidence>
<evidence type="ECO:0000256" key="1">
    <source>
        <dbReference type="ARBA" id="ARBA00022741"/>
    </source>
</evidence>
<name>A0A0F9DYM5_9ZZZZ</name>
<evidence type="ECO:0000256" key="2">
    <source>
        <dbReference type="ARBA" id="ARBA00022840"/>
    </source>
</evidence>
<feature type="domain" description="RecA family profile 1" evidence="3">
    <location>
        <begin position="1"/>
        <end position="55"/>
    </location>
</feature>
<dbReference type="PANTHER" id="PTHR22942">
    <property type="entry name" value="RECA/RAD51/RADA DNA STRAND-PAIRING FAMILY MEMBER"/>
    <property type="match status" value="1"/>
</dbReference>
<dbReference type="GO" id="GO:0140664">
    <property type="term" value="F:ATP-dependent DNA damage sensor activity"/>
    <property type="evidence" value="ECO:0007669"/>
    <property type="project" value="InterPro"/>
</dbReference>
<evidence type="ECO:0000259" key="3">
    <source>
        <dbReference type="PROSITE" id="PS50162"/>
    </source>
</evidence>
<keyword evidence="2" id="KW-0067">ATP-binding</keyword>
<organism evidence="4">
    <name type="scientific">marine sediment metagenome</name>
    <dbReference type="NCBI Taxonomy" id="412755"/>
    <lineage>
        <taxon>unclassified sequences</taxon>
        <taxon>metagenomes</taxon>
        <taxon>ecological metagenomes</taxon>
    </lineage>
</organism>
<dbReference type="AlphaFoldDB" id="A0A0F9DYM5"/>
<dbReference type="Pfam" id="PF14520">
    <property type="entry name" value="HHH_5"/>
    <property type="match status" value="1"/>
</dbReference>
<dbReference type="Pfam" id="PF08423">
    <property type="entry name" value="Rad51"/>
    <property type="match status" value="1"/>
</dbReference>
<dbReference type="InterPro" id="IPR013632">
    <property type="entry name" value="Rad51_C"/>
</dbReference>
<protein>
    <recommendedName>
        <fullName evidence="3">RecA family profile 1 domain-containing protein</fullName>
    </recommendedName>
</protein>
<reference evidence="4" key="1">
    <citation type="journal article" date="2015" name="Nature">
        <title>Complex archaea that bridge the gap between prokaryotes and eukaryotes.</title>
        <authorList>
            <person name="Spang A."/>
            <person name="Saw J.H."/>
            <person name="Jorgensen S.L."/>
            <person name="Zaremba-Niedzwiedzka K."/>
            <person name="Martijn J."/>
            <person name="Lind A.E."/>
            <person name="van Eijk R."/>
            <person name="Schleper C."/>
            <person name="Guy L."/>
            <person name="Ettema T.J."/>
        </authorList>
    </citation>
    <scope>NUCLEOTIDE SEQUENCE</scope>
</reference>
<accession>A0A0F9DYM5</accession>
<sequence length="219" mass="23167">GVRLIVIDSLMALLRSEYVGIGKLAPRQAILNAMIHGLSRIAETYNCAVLLTNQVTVKIMGMFSSNDAIGGNIVAHGCHFRVMFKTKGFSSNNSLKRRAVIVDAPDLPPEECEFFITSAGVADTEKVEVPESKGLDFKVETLFEGIGKGDKTSGAEGGIALDTIKGIGKGSAENLKAQGIMSISDLLEANPEILSAKISGASSKTVLAWQTNAKALVQT</sequence>
<feature type="non-terminal residue" evidence="4">
    <location>
        <position position="1"/>
    </location>
</feature>
<gene>
    <name evidence="4" type="ORF">LCGC14_2220680</name>
</gene>